<dbReference type="SUPFAM" id="SSF55804">
    <property type="entry name" value="Phoshotransferase/anion transport protein"/>
    <property type="match status" value="1"/>
</dbReference>
<dbReference type="GO" id="GO:0009401">
    <property type="term" value="P:phosphoenolpyruvate-dependent sugar phosphotransferase system"/>
    <property type="evidence" value="ECO:0007669"/>
    <property type="project" value="InterPro"/>
</dbReference>
<dbReference type="AlphaFoldDB" id="A0A347WNE0"/>
<dbReference type="PANTHER" id="PTHR30185">
    <property type="entry name" value="CRYPTIC BETA-GLUCOSIDE BGL OPERON ANTITERMINATOR"/>
    <property type="match status" value="1"/>
</dbReference>
<evidence type="ECO:0000256" key="2">
    <source>
        <dbReference type="ARBA" id="ARBA00022737"/>
    </source>
</evidence>
<evidence type="ECO:0000259" key="5">
    <source>
        <dbReference type="PROSITE" id="PS51094"/>
    </source>
</evidence>
<dbReference type="InterPro" id="IPR036634">
    <property type="entry name" value="PRD_sf"/>
</dbReference>
<dbReference type="PANTHER" id="PTHR30185:SF18">
    <property type="entry name" value="TRANSCRIPTIONAL REGULATOR MTLR"/>
    <property type="match status" value="1"/>
</dbReference>
<dbReference type="InterPro" id="IPR013011">
    <property type="entry name" value="PTS_EIIB_2"/>
</dbReference>
<dbReference type="KEGG" id="abae:CL176_11630"/>
<dbReference type="PROSITE" id="PS51372">
    <property type="entry name" value="PRD_2"/>
    <property type="match status" value="1"/>
</dbReference>
<proteinExistence type="predicted"/>
<organism evidence="8 9">
    <name type="scientific">Suicoccus acidiformans</name>
    <dbReference type="NCBI Taxonomy" id="2036206"/>
    <lineage>
        <taxon>Bacteria</taxon>
        <taxon>Bacillati</taxon>
        <taxon>Bacillota</taxon>
        <taxon>Bacilli</taxon>
        <taxon>Lactobacillales</taxon>
        <taxon>Aerococcaceae</taxon>
        <taxon>Suicoccus</taxon>
    </lineage>
</organism>
<dbReference type="Proteomes" id="UP000263232">
    <property type="component" value="Chromosome"/>
</dbReference>
<dbReference type="SUPFAM" id="SSF52794">
    <property type="entry name" value="PTS system IIB component-like"/>
    <property type="match status" value="1"/>
</dbReference>
<evidence type="ECO:0000313" key="9">
    <source>
        <dbReference type="Proteomes" id="UP000263232"/>
    </source>
</evidence>
<dbReference type="InterPro" id="IPR013196">
    <property type="entry name" value="HTH_11"/>
</dbReference>
<dbReference type="Pfam" id="PF00359">
    <property type="entry name" value="PTS_EIIA_2"/>
    <property type="match status" value="1"/>
</dbReference>
<keyword evidence="9" id="KW-1185">Reference proteome</keyword>
<keyword evidence="4" id="KW-0804">Transcription</keyword>
<dbReference type="GO" id="GO:0008982">
    <property type="term" value="F:protein-N(PI)-phosphohistidine-sugar phosphotransferase activity"/>
    <property type="evidence" value="ECO:0007669"/>
    <property type="project" value="InterPro"/>
</dbReference>
<dbReference type="InterPro" id="IPR036390">
    <property type="entry name" value="WH_DNA-bd_sf"/>
</dbReference>
<keyword evidence="1" id="KW-0808">Transferase</keyword>
<dbReference type="SUPFAM" id="SSF46785">
    <property type="entry name" value="Winged helix' DNA-binding domain"/>
    <property type="match status" value="1"/>
</dbReference>
<dbReference type="InterPro" id="IPR050661">
    <property type="entry name" value="BglG_antiterminators"/>
</dbReference>
<feature type="domain" description="PTS EIIA type-2" evidence="5">
    <location>
        <begin position="532"/>
        <end position="679"/>
    </location>
</feature>
<evidence type="ECO:0000259" key="7">
    <source>
        <dbReference type="PROSITE" id="PS51372"/>
    </source>
</evidence>
<dbReference type="Gene3D" id="1.10.10.10">
    <property type="entry name" value="Winged helix-like DNA-binding domain superfamily/Winged helix DNA-binding domain"/>
    <property type="match status" value="2"/>
</dbReference>
<dbReference type="EMBL" id="CP023434">
    <property type="protein sequence ID" value="AXY26597.1"/>
    <property type="molecule type" value="Genomic_DNA"/>
</dbReference>
<dbReference type="PROSITE" id="PS51094">
    <property type="entry name" value="PTS_EIIA_TYPE_2"/>
    <property type="match status" value="1"/>
</dbReference>
<dbReference type="Pfam" id="PF08279">
    <property type="entry name" value="HTH_11"/>
    <property type="match status" value="2"/>
</dbReference>
<dbReference type="OrthoDB" id="9776005at2"/>
<dbReference type="SUPFAM" id="SSF63520">
    <property type="entry name" value="PTS-regulatory domain, PRD"/>
    <property type="match status" value="1"/>
</dbReference>
<dbReference type="InterPro" id="IPR002178">
    <property type="entry name" value="PTS_EIIA_type-2_dom"/>
</dbReference>
<gene>
    <name evidence="8" type="ORF">CL176_11630</name>
</gene>
<keyword evidence="2" id="KW-0677">Repeat</keyword>
<dbReference type="InterPro" id="IPR036095">
    <property type="entry name" value="PTS_EIIB-like_sf"/>
</dbReference>
<evidence type="ECO:0000256" key="3">
    <source>
        <dbReference type="ARBA" id="ARBA00023015"/>
    </source>
</evidence>
<evidence type="ECO:0000256" key="4">
    <source>
        <dbReference type="ARBA" id="ARBA00023163"/>
    </source>
</evidence>
<dbReference type="GO" id="GO:0006355">
    <property type="term" value="P:regulation of DNA-templated transcription"/>
    <property type="evidence" value="ECO:0007669"/>
    <property type="project" value="InterPro"/>
</dbReference>
<dbReference type="Pfam" id="PF00874">
    <property type="entry name" value="PRD"/>
    <property type="match status" value="1"/>
</dbReference>
<dbReference type="InterPro" id="IPR011608">
    <property type="entry name" value="PRD"/>
</dbReference>
<protein>
    <submittedName>
        <fullName evidence="8">Transcriptional regulator</fullName>
    </submittedName>
</protein>
<feature type="domain" description="PRD" evidence="7">
    <location>
        <begin position="306"/>
        <end position="412"/>
    </location>
</feature>
<dbReference type="Gene3D" id="3.40.930.10">
    <property type="entry name" value="Mannitol-specific EII, Chain A"/>
    <property type="match status" value="1"/>
</dbReference>
<dbReference type="CDD" id="cd05568">
    <property type="entry name" value="PTS_IIB_bgl_like"/>
    <property type="match status" value="1"/>
</dbReference>
<name>A0A347WNE0_9LACT</name>
<dbReference type="Gene3D" id="1.10.1790.10">
    <property type="entry name" value="PRD domain"/>
    <property type="match status" value="1"/>
</dbReference>
<dbReference type="PROSITE" id="PS51099">
    <property type="entry name" value="PTS_EIIB_TYPE_2"/>
    <property type="match status" value="1"/>
</dbReference>
<accession>A0A347WNE0</accession>
<reference evidence="8 9" key="1">
    <citation type="submission" date="2017-09" db="EMBL/GenBank/DDBJ databases">
        <title>Complete genome sequence of Oxytococcus suis strain ZY16052.</title>
        <authorList>
            <person name="Li F."/>
        </authorList>
    </citation>
    <scope>NUCLEOTIDE SEQUENCE [LARGE SCALE GENOMIC DNA]</scope>
    <source>
        <strain evidence="8 9">ZY16052</strain>
    </source>
</reference>
<evidence type="ECO:0000313" key="8">
    <source>
        <dbReference type="EMBL" id="AXY26597.1"/>
    </source>
</evidence>
<feature type="domain" description="PTS EIIB type-2" evidence="6">
    <location>
        <begin position="416"/>
        <end position="505"/>
    </location>
</feature>
<evidence type="ECO:0000256" key="1">
    <source>
        <dbReference type="ARBA" id="ARBA00022679"/>
    </source>
</evidence>
<dbReference type="InterPro" id="IPR016152">
    <property type="entry name" value="PTrfase/Anion_transptr"/>
</dbReference>
<dbReference type="RefSeq" id="WP_118991453.1">
    <property type="nucleotide sequence ID" value="NZ_CP023434.1"/>
</dbReference>
<keyword evidence="3" id="KW-0805">Transcription regulation</keyword>
<dbReference type="InterPro" id="IPR036388">
    <property type="entry name" value="WH-like_DNA-bd_sf"/>
</dbReference>
<sequence>MDFSFREEQILESLLENPKGLTVEQLMRRLNVSRRTVYRELKTLEQTLASTPLWLEAKRGQGYQLKSDKAEAYSWLKSELKQTQTDTIDAEERQNLLTITLLLQQKPVTTESLAEAMGVSVGTIQNDLQGIAQSLLPYKLKLERQAGIGTLVTGSEYHRRQIVSLIINSRLSEVEFFRYVNHLTAENLPVASHKFLKYIQPRHLLAVRKVLQDEADQLLKAVTDNQLQQVMIGLALSLDRMTQGYSLKEQIEVQGIQNQDLQLAHQITGYLSDYLGYAFNINERHYSARLLAGVNYNEHVSIFGENFDTDLSFRVKELIRLTTERTGNDFRRDQKLYQDLLAHIQAALKRPSSLTVQVINDALDDIQQRYAELYRIVIQAFQEVFPKEHLSKDEMTYIVIHFATSLERRPMSLREISVLVICSSGIGSARILESRLHKRIPEINRIDIARFSQIHNMNYDGYDLILSTIHLDHFTQAYEIISPLLLDDEVERIRSIIQQWSQKEKSDALDVFEKRAKPHAFDRLYQTMTQANVLLQRFTVTHFESKHDLESTLHGIIAKVPEEIILEPTAVAEQVVQRYHIAPLGIPKTNLALFHSANKWVKVPYFAVIDLSRNFEIMGMDHQMIEMDRVLLLLGPEEMSESEQELLGIISRSVIESDLNTEIFKHGDQEQIYQLLSALFVEAIRHIE</sequence>
<evidence type="ECO:0000259" key="6">
    <source>
        <dbReference type="PROSITE" id="PS51099"/>
    </source>
</evidence>